<dbReference type="Pfam" id="PF00169">
    <property type="entry name" value="PH"/>
    <property type="match status" value="1"/>
</dbReference>
<organism evidence="5">
    <name type="scientific">Sipha flava</name>
    <name type="common">yellow sugarcane aphid</name>
    <dbReference type="NCBI Taxonomy" id="143950"/>
    <lineage>
        <taxon>Eukaryota</taxon>
        <taxon>Metazoa</taxon>
        <taxon>Ecdysozoa</taxon>
        <taxon>Arthropoda</taxon>
        <taxon>Hexapoda</taxon>
        <taxon>Insecta</taxon>
        <taxon>Pterygota</taxon>
        <taxon>Neoptera</taxon>
        <taxon>Paraneoptera</taxon>
        <taxon>Hemiptera</taxon>
        <taxon>Sternorrhyncha</taxon>
        <taxon>Aphidomorpha</taxon>
        <taxon>Aphidoidea</taxon>
        <taxon>Aphididae</taxon>
        <taxon>Sipha</taxon>
    </lineage>
</organism>
<feature type="region of interest" description="Disordered" evidence="2">
    <location>
        <begin position="24"/>
        <end position="58"/>
    </location>
</feature>
<keyword evidence="3" id="KW-1133">Transmembrane helix</keyword>
<name>A0A2S2R1M2_9HEMI</name>
<dbReference type="PROSITE" id="PS50003">
    <property type="entry name" value="PH_DOMAIN"/>
    <property type="match status" value="1"/>
</dbReference>
<dbReference type="AlphaFoldDB" id="A0A2S2R1M2"/>
<keyword evidence="3" id="KW-0812">Transmembrane</keyword>
<protein>
    <submittedName>
        <fullName evidence="5">Differentially expressed in FDCP 6</fullName>
    </submittedName>
    <submittedName>
        <fullName evidence="7">Switch-associated protein 70-like</fullName>
    </submittedName>
</protein>
<evidence type="ECO:0000313" key="7">
    <source>
        <dbReference type="RefSeq" id="XP_025423438.1"/>
    </source>
</evidence>
<evidence type="ECO:0000256" key="1">
    <source>
        <dbReference type="SAM" id="Coils"/>
    </source>
</evidence>
<reference evidence="7" key="2">
    <citation type="submission" date="2025-04" db="UniProtKB">
        <authorList>
            <consortium name="RefSeq"/>
        </authorList>
    </citation>
    <scope>IDENTIFICATION</scope>
    <source>
        <tissue evidence="7">Whole body</tissue>
    </source>
</reference>
<evidence type="ECO:0000256" key="3">
    <source>
        <dbReference type="SAM" id="Phobius"/>
    </source>
</evidence>
<dbReference type="CDD" id="cd13273">
    <property type="entry name" value="PH_SWAP-70"/>
    <property type="match status" value="1"/>
</dbReference>
<feature type="domain" description="PH" evidence="4">
    <location>
        <begin position="387"/>
        <end position="477"/>
    </location>
</feature>
<evidence type="ECO:0000256" key="2">
    <source>
        <dbReference type="SAM" id="MobiDB-lite"/>
    </source>
</evidence>
<dbReference type="InterPro" id="IPR057836">
    <property type="entry name" value="EF-hand_SWAP70_N"/>
</dbReference>
<keyword evidence="3" id="KW-0472">Membrane</keyword>
<dbReference type="PANTHER" id="PTHR14383:SF5">
    <property type="entry name" value="RUN DOMAIN-CONTAINING PROTEIN"/>
    <property type="match status" value="1"/>
</dbReference>
<reference evidence="5" key="1">
    <citation type="submission" date="2018-04" db="EMBL/GenBank/DDBJ databases">
        <title>Transcriptome assembly of Sipha flava.</title>
        <authorList>
            <person name="Scully E.D."/>
            <person name="Geib S.M."/>
            <person name="Palmer N.A."/>
            <person name="Koch K."/>
            <person name="Bradshaw J."/>
            <person name="Heng-Moss T."/>
            <person name="Sarath G."/>
        </authorList>
    </citation>
    <scope>NUCLEOTIDE SEQUENCE</scope>
</reference>
<dbReference type="SUPFAM" id="SSF50729">
    <property type="entry name" value="PH domain-like"/>
    <property type="match status" value="1"/>
</dbReference>
<dbReference type="InterPro" id="IPR057837">
    <property type="entry name" value="PH_SWAP70"/>
</dbReference>
<dbReference type="EMBL" id="GGMS01014467">
    <property type="protein sequence ID" value="MBY83670.1"/>
    <property type="molecule type" value="Transcribed_RNA"/>
</dbReference>
<dbReference type="OrthoDB" id="8434295at2759"/>
<dbReference type="InterPro" id="IPR001849">
    <property type="entry name" value="PH_domain"/>
</dbReference>
<sequence length="687" mass="79352">MRNMEKTNNTTVVRGGIECLFIYGQDRGRPDTGRRRRGEPDQGSGGGSNGLTRRRRSRFHLARATDLRGRAVSRSRCRPGLCCCALVAPVFACAIITCCAFTSRDRRCRRVSSGQHRSRRKTLRPRTQIVSLPPPFCTPSTPYDDPSVSARVSREPAGYRVFRTDFPSVLTMATLLKNVTNCIWHAFDSLDAAGTGTVVKSKLKVLTANIGILLDLYGVEKGLEHYRSTTALNFQHYKYYLLREVFLSLPNVLSLSVLQGFESNIDETCWLICKKKYIPKCQVLPEDCMYKLFRVFCFLSELVVNTERPNQFQVMMDTSEVGLVASQIVTSLGADWDQSGFEDLIGNTMGFQFGTFLTLLEKRYLTDVDRAGLVEALNAVTNTFIDDIIKKGVLSKRGYLLPTLREYWFVLKPCQLLYYKNEEEKEQCGSITLDPRCWVDSNLQRIMLHTTERTFELATKDHRSRLQWLSALKLAIAYSAGTEGYQRTLLRRRQKRRKAELQEKHRKSSIIHDMDVQLQAEKQARAAMEIQAKELKVASEKHVEELECLLEEETQAKRDEEIVRNLQARVLREEWEKREELERLQEEQRLLLEQEREKRKEFEIKQREKENQLLEAQQRLIELEAEKQRLDDELTRAQKKISVSEKAVASLTIVDPAETLNIKPQVKVRRTMSFIPSTKERPIHFYK</sequence>
<accession>A0A2S2R1M2</accession>
<dbReference type="PANTHER" id="PTHR14383">
    <property type="entry name" value="SWAP-70 RECOMBINASE"/>
    <property type="match status" value="1"/>
</dbReference>
<dbReference type="Proteomes" id="UP000694846">
    <property type="component" value="Unplaced"/>
</dbReference>
<dbReference type="Pfam" id="PF25530">
    <property type="entry name" value="EF-hand_SWAP70_N"/>
    <property type="match status" value="1"/>
</dbReference>
<dbReference type="SMART" id="SM00233">
    <property type="entry name" value="PH"/>
    <property type="match status" value="1"/>
</dbReference>
<keyword evidence="1" id="KW-0175">Coiled coil</keyword>
<proteinExistence type="predicted"/>
<keyword evidence="6" id="KW-1185">Reference proteome</keyword>
<feature type="coiled-coil region" evidence="1">
    <location>
        <begin position="518"/>
        <end position="647"/>
    </location>
</feature>
<dbReference type="InterPro" id="IPR011993">
    <property type="entry name" value="PH-like_dom_sf"/>
</dbReference>
<dbReference type="RefSeq" id="XP_025423438.1">
    <property type="nucleotide sequence ID" value="XM_025567653.1"/>
</dbReference>
<dbReference type="GO" id="GO:0005634">
    <property type="term" value="C:nucleus"/>
    <property type="evidence" value="ECO:0007669"/>
    <property type="project" value="TreeGrafter"/>
</dbReference>
<dbReference type="Gene3D" id="2.30.29.30">
    <property type="entry name" value="Pleckstrin-homology domain (PH domain)/Phosphotyrosine-binding domain (PTB)"/>
    <property type="match status" value="1"/>
</dbReference>
<evidence type="ECO:0000313" key="5">
    <source>
        <dbReference type="EMBL" id="MBY83670.1"/>
    </source>
</evidence>
<gene>
    <name evidence="5" type="primary">def6</name>
    <name evidence="7" type="synonym">LOC112692840</name>
    <name evidence="5" type="ORF">g.137559</name>
</gene>
<dbReference type="GO" id="GO:0005737">
    <property type="term" value="C:cytoplasm"/>
    <property type="evidence" value="ECO:0007669"/>
    <property type="project" value="TreeGrafter"/>
</dbReference>
<evidence type="ECO:0000313" key="6">
    <source>
        <dbReference type="Proteomes" id="UP000694846"/>
    </source>
</evidence>
<feature type="transmembrane region" description="Helical" evidence="3">
    <location>
        <begin position="80"/>
        <end position="103"/>
    </location>
</feature>
<evidence type="ECO:0000259" key="4">
    <source>
        <dbReference type="PROSITE" id="PS50003"/>
    </source>
</evidence>